<dbReference type="InterPro" id="IPR001347">
    <property type="entry name" value="SIS_dom"/>
</dbReference>
<dbReference type="Proteomes" id="UP001138997">
    <property type="component" value="Unassembled WGS sequence"/>
</dbReference>
<dbReference type="InterPro" id="IPR050099">
    <property type="entry name" value="SIS_GmhA/DiaA_subfam"/>
</dbReference>
<evidence type="ECO:0000313" key="2">
    <source>
        <dbReference type="EMBL" id="MCD5316100.1"/>
    </source>
</evidence>
<organism evidence="2 3">
    <name type="scientific">Kineosporia babensis</name>
    <dbReference type="NCBI Taxonomy" id="499548"/>
    <lineage>
        <taxon>Bacteria</taxon>
        <taxon>Bacillati</taxon>
        <taxon>Actinomycetota</taxon>
        <taxon>Actinomycetes</taxon>
        <taxon>Kineosporiales</taxon>
        <taxon>Kineosporiaceae</taxon>
        <taxon>Kineosporia</taxon>
    </lineage>
</organism>
<evidence type="ECO:0000313" key="3">
    <source>
        <dbReference type="Proteomes" id="UP001138997"/>
    </source>
</evidence>
<gene>
    <name evidence="2" type="ORF">LR394_34910</name>
</gene>
<name>A0A9X1NL47_9ACTN</name>
<dbReference type="PANTHER" id="PTHR30390:SF8">
    <property type="entry name" value="SUGAR ISOMERASE (SIS)"/>
    <property type="match status" value="1"/>
</dbReference>
<protein>
    <submittedName>
        <fullName evidence="2">SIS domain-containing protein</fullName>
    </submittedName>
</protein>
<dbReference type="CDD" id="cd05006">
    <property type="entry name" value="SIS_GmhA"/>
    <property type="match status" value="1"/>
</dbReference>
<dbReference type="SUPFAM" id="SSF53697">
    <property type="entry name" value="SIS domain"/>
    <property type="match status" value="1"/>
</dbReference>
<dbReference type="GO" id="GO:1901135">
    <property type="term" value="P:carbohydrate derivative metabolic process"/>
    <property type="evidence" value="ECO:0007669"/>
    <property type="project" value="InterPro"/>
</dbReference>
<dbReference type="Pfam" id="PF13580">
    <property type="entry name" value="SIS_2"/>
    <property type="match status" value="1"/>
</dbReference>
<dbReference type="PANTHER" id="PTHR30390">
    <property type="entry name" value="SEDOHEPTULOSE 7-PHOSPHATE ISOMERASE / DNAA INITIATOR-ASSOCIATING FACTOR FOR REPLICATION INITIATION"/>
    <property type="match status" value="1"/>
</dbReference>
<evidence type="ECO:0000259" key="1">
    <source>
        <dbReference type="PROSITE" id="PS51464"/>
    </source>
</evidence>
<sequence length="205" mass="21625">MAIDHGSSEDGLDGTAPRHGFGVLERTVEACRQVDRQQMRRAVDLLHAVNESGGRIYLMGNGGSATTAAHFACDLTRMPYSLPRTWRRFRAAALTDSLGLLTAWSNDADYTEALALQIKALLDPVDLVVAISVSGNSANIVAGLRAARDMGCARIGLLGVDGGQARELVDVAILVNSPDYGVVETVHLGIAHDLAFGAVQKSSAA</sequence>
<dbReference type="RefSeq" id="WP_231448954.1">
    <property type="nucleotide sequence ID" value="NZ_JAJOMB010000027.1"/>
</dbReference>
<reference evidence="2" key="1">
    <citation type="submission" date="2021-11" db="EMBL/GenBank/DDBJ databases">
        <title>Streptomyces corallinus and Kineosporia corallina sp. nov., two new coral-derived marine actinobacteria.</title>
        <authorList>
            <person name="Buangrab K."/>
            <person name="Sutthacheep M."/>
            <person name="Yeemin T."/>
            <person name="Harunari E."/>
            <person name="Igarashi Y."/>
            <person name="Sripreechasak P."/>
            <person name="Kanchanasin P."/>
            <person name="Tanasupawat S."/>
            <person name="Phongsopitanun W."/>
        </authorList>
    </citation>
    <scope>NUCLEOTIDE SEQUENCE</scope>
    <source>
        <strain evidence="2">JCM 31032</strain>
    </source>
</reference>
<dbReference type="PROSITE" id="PS51464">
    <property type="entry name" value="SIS"/>
    <property type="match status" value="1"/>
</dbReference>
<dbReference type="InterPro" id="IPR046348">
    <property type="entry name" value="SIS_dom_sf"/>
</dbReference>
<dbReference type="GO" id="GO:0097367">
    <property type="term" value="F:carbohydrate derivative binding"/>
    <property type="evidence" value="ECO:0007669"/>
    <property type="project" value="InterPro"/>
</dbReference>
<dbReference type="EMBL" id="JAJOMB010000027">
    <property type="protein sequence ID" value="MCD5316100.1"/>
    <property type="molecule type" value="Genomic_DNA"/>
</dbReference>
<accession>A0A9X1NL47</accession>
<keyword evidence="3" id="KW-1185">Reference proteome</keyword>
<feature type="domain" description="SIS" evidence="1">
    <location>
        <begin position="42"/>
        <end position="205"/>
    </location>
</feature>
<dbReference type="InterPro" id="IPR035461">
    <property type="entry name" value="GmhA/DiaA"/>
</dbReference>
<dbReference type="AlphaFoldDB" id="A0A9X1NL47"/>
<comment type="caution">
    <text evidence="2">The sequence shown here is derived from an EMBL/GenBank/DDBJ whole genome shotgun (WGS) entry which is preliminary data.</text>
</comment>
<dbReference type="Gene3D" id="3.40.50.10490">
    <property type="entry name" value="Glucose-6-phosphate isomerase like protein, domain 1"/>
    <property type="match status" value="1"/>
</dbReference>
<proteinExistence type="predicted"/>